<evidence type="ECO:0000313" key="2">
    <source>
        <dbReference type="EMBL" id="BBD49872.1"/>
    </source>
</evidence>
<evidence type="ECO:0000256" key="1">
    <source>
        <dbReference type="SAM" id="SignalP"/>
    </source>
</evidence>
<dbReference type="EMBL" id="LC375318">
    <property type="protein sequence ID" value="BBD49872.1"/>
    <property type="molecule type" value="mRNA"/>
</dbReference>
<feature type="chain" id="PRO_5016243614" evidence="1">
    <location>
        <begin position="23"/>
        <end position="111"/>
    </location>
</feature>
<proteinExistence type="evidence at transcript level"/>
<sequence>MNAVQHLKVSCCMLAVVMCTLGDSQPWRPQGRFGKRLSSSLGEGESLVPALSFWTFHEVPVEALFTDKQIDQFHTKPRLCSVSGHQDFPVCEFASSITDKDSHGSDSFFNL</sequence>
<protein>
    <submittedName>
        <fullName evidence="2">Luqin-2</fullName>
    </submittedName>
</protein>
<feature type="signal peptide" evidence="1">
    <location>
        <begin position="1"/>
        <end position="22"/>
    </location>
</feature>
<name>A0A2Z6C4M9_9EUPU</name>
<organism evidence="2">
    <name type="scientific">Ambigolimax valentianus</name>
    <dbReference type="NCBI Taxonomy" id="1338344"/>
    <lineage>
        <taxon>Eukaryota</taxon>
        <taxon>Metazoa</taxon>
        <taxon>Spiralia</taxon>
        <taxon>Lophotrochozoa</taxon>
        <taxon>Mollusca</taxon>
        <taxon>Gastropoda</taxon>
        <taxon>Heterobranchia</taxon>
        <taxon>Euthyneura</taxon>
        <taxon>Panpulmonata</taxon>
        <taxon>Eupulmonata</taxon>
        <taxon>Stylommatophora</taxon>
        <taxon>Helicina</taxon>
        <taxon>Limacoidea</taxon>
        <taxon>Limacidae</taxon>
        <taxon>Ambigolimax</taxon>
    </lineage>
</organism>
<keyword evidence="1" id="KW-0732">Signal</keyword>
<reference evidence="2" key="1">
    <citation type="journal article" date="2018" name="Zoological Lett">
        <title>RFamidergic neurons in the olfactory centers of the terrestrial slug Limax.</title>
        <authorList>
            <person name="Matsuo Y."/>
            <person name="Yamanaka A."/>
            <person name="Matsuo R."/>
        </authorList>
    </citation>
    <scope>NUCLEOTIDE SEQUENCE</scope>
</reference>
<dbReference type="AlphaFoldDB" id="A0A2Z6C4M9"/>
<accession>A0A2Z6C4M9</accession>